<dbReference type="GO" id="GO:0047617">
    <property type="term" value="F:fatty acyl-CoA hydrolase activity"/>
    <property type="evidence" value="ECO:0007669"/>
    <property type="project" value="TreeGrafter"/>
</dbReference>
<reference evidence="4 5" key="1">
    <citation type="submission" date="2016-03" db="EMBL/GenBank/DDBJ databases">
        <title>Genome sequence of Providencia stuartii strain, isolated from the salivary glands of larval Lucilia sericata.</title>
        <authorList>
            <person name="Yuan Y."/>
            <person name="Zhang Y."/>
            <person name="Fu S."/>
            <person name="Crippen T.L."/>
            <person name="Visi D."/>
            <person name="Benbow M.E."/>
            <person name="Allen M."/>
            <person name="Tomberlin J.K."/>
            <person name="Sze S.-H."/>
            <person name="Tarone A.M."/>
        </authorList>
    </citation>
    <scope>NUCLEOTIDE SEQUENCE [LARGE SCALE GENOMIC DNA]</scope>
    <source>
        <strain evidence="4 5">Crippen</strain>
    </source>
</reference>
<organism evidence="4 5">
    <name type="scientific">Providencia stuartii</name>
    <dbReference type="NCBI Taxonomy" id="588"/>
    <lineage>
        <taxon>Bacteria</taxon>
        <taxon>Pseudomonadati</taxon>
        <taxon>Pseudomonadota</taxon>
        <taxon>Gammaproteobacteria</taxon>
        <taxon>Enterobacterales</taxon>
        <taxon>Morganellaceae</taxon>
        <taxon>Providencia</taxon>
    </lineage>
</organism>
<dbReference type="SUPFAM" id="SSF54637">
    <property type="entry name" value="Thioesterase/thiol ester dehydrase-isomerase"/>
    <property type="match status" value="1"/>
</dbReference>
<dbReference type="EMBL" id="LVIE01000112">
    <property type="protein sequence ID" value="OHT24703.1"/>
    <property type="molecule type" value="Genomic_DNA"/>
</dbReference>
<evidence type="ECO:0000256" key="1">
    <source>
        <dbReference type="ARBA" id="ARBA00005953"/>
    </source>
</evidence>
<dbReference type="PANTHER" id="PTHR31793:SF24">
    <property type="entry name" value="LONG-CHAIN ACYL-COA THIOESTERASE FADM"/>
    <property type="match status" value="1"/>
</dbReference>
<dbReference type="Gene3D" id="3.10.129.10">
    <property type="entry name" value="Hotdog Thioesterase"/>
    <property type="match status" value="1"/>
</dbReference>
<name>A0A1S1HTN9_PROST</name>
<protein>
    <submittedName>
        <fullName evidence="3 4">Thioesterase</fullName>
    </submittedName>
</protein>
<dbReference type="InterPro" id="IPR029069">
    <property type="entry name" value="HotDog_dom_sf"/>
</dbReference>
<comment type="caution">
    <text evidence="4">The sequence shown here is derived from an EMBL/GenBank/DDBJ whole genome shotgun (WGS) entry which is preliminary data.</text>
</comment>
<dbReference type="OrthoDB" id="9799036at2"/>
<evidence type="ECO:0000313" key="4">
    <source>
        <dbReference type="EMBL" id="OHT24703.1"/>
    </source>
</evidence>
<dbReference type="InterPro" id="IPR006684">
    <property type="entry name" value="YbgC/YbaW"/>
</dbReference>
<keyword evidence="5" id="KW-1185">Reference proteome</keyword>
<evidence type="ECO:0000256" key="2">
    <source>
        <dbReference type="ARBA" id="ARBA00022801"/>
    </source>
</evidence>
<dbReference type="CDD" id="cd00586">
    <property type="entry name" value="4HBT"/>
    <property type="match status" value="1"/>
</dbReference>
<sequence>MATKIKVCGYHIDVFQHVNNARYLEFYETDRWAVMANQGFLEWALKKQLAMVVVNINVNYFQGAVINDQLTVVTRIDKINTKSALCYQQISRERNGKKELVSDAVLTFVIVDLVANKSVPLNGEILEKLQQLSLSETGDFIAV</sequence>
<evidence type="ECO:0000313" key="5">
    <source>
        <dbReference type="Proteomes" id="UP000179588"/>
    </source>
</evidence>
<dbReference type="Proteomes" id="UP000179588">
    <property type="component" value="Unassembled WGS sequence"/>
</dbReference>
<reference evidence="3" key="2">
    <citation type="submission" date="2024-02" db="EMBL/GenBank/DDBJ databases">
        <authorList>
            <consortium name="Clinical and Environmental Microbiology Branch: Whole genome sequencing antimicrobial resistance pathogens in the healthcare setting"/>
        </authorList>
    </citation>
    <scope>NUCLEOTIDE SEQUENCE</scope>
    <source>
        <strain evidence="3">2021GO-0154</strain>
    </source>
</reference>
<keyword evidence="2" id="KW-0378">Hydrolase</keyword>
<dbReference type="InterPro" id="IPR050563">
    <property type="entry name" value="4-hydroxybenzoyl-CoA_TE"/>
</dbReference>
<comment type="similarity">
    <text evidence="1">Belongs to the 4-hydroxybenzoyl-CoA thioesterase family.</text>
</comment>
<dbReference type="GeneID" id="92277851"/>
<gene>
    <name evidence="4" type="ORF">A3Q29_03065</name>
    <name evidence="3" type="ORF">RG298_002603</name>
</gene>
<dbReference type="Pfam" id="PF13279">
    <property type="entry name" value="4HBT_2"/>
    <property type="match status" value="1"/>
</dbReference>
<dbReference type="PANTHER" id="PTHR31793">
    <property type="entry name" value="4-HYDROXYBENZOYL-COA THIOESTERASE FAMILY MEMBER"/>
    <property type="match status" value="1"/>
</dbReference>
<evidence type="ECO:0000313" key="3">
    <source>
        <dbReference type="EMBL" id="EMJ5134859.1"/>
    </source>
</evidence>
<dbReference type="RefSeq" id="WP_070926758.1">
    <property type="nucleotide sequence ID" value="NZ_CANMXG010000010.1"/>
</dbReference>
<dbReference type="NCBIfam" id="TIGR00051">
    <property type="entry name" value="YbgC/FadM family acyl-CoA thioesterase"/>
    <property type="match status" value="1"/>
</dbReference>
<proteinExistence type="inferred from homology"/>
<dbReference type="AlphaFoldDB" id="A0A1S1HTN9"/>
<dbReference type="EMBL" id="ABMABF030000008">
    <property type="protein sequence ID" value="EMJ5134859.1"/>
    <property type="molecule type" value="Genomic_DNA"/>
</dbReference>
<accession>A0A1S1HTN9</accession>